<dbReference type="STRING" id="42155.A0A0R3QB59"/>
<dbReference type="EMBL" id="UZAG01002505">
    <property type="protein sequence ID" value="VDO13580.1"/>
    <property type="molecule type" value="Genomic_DNA"/>
</dbReference>
<sequence>MPKSSALIADNLAERPCKHNPAKCAVKMYAHWVPNTNLLLVIIVQSNPVSSSSVCYDETRCPLSIPPEFITTFKQVDNASDKQRVISNINVVDSFSEDISDRRCRHVHAKQRKSPSKCVHSNEDESQYPCSQTASRLVSFDTGIPLLVAIICRLAYSYYDLSDY</sequence>
<dbReference type="Proteomes" id="UP000280834">
    <property type="component" value="Unassembled WGS sequence"/>
</dbReference>
<dbReference type="AlphaFoldDB" id="A0A0R3QB59"/>
<accession>A0A0R3QB59</accession>
<evidence type="ECO:0000313" key="3">
    <source>
        <dbReference type="WBParaSite" id="BTMF_0000358101-mRNA-1"/>
    </source>
</evidence>
<evidence type="ECO:0000313" key="2">
    <source>
        <dbReference type="Proteomes" id="UP000280834"/>
    </source>
</evidence>
<protein>
    <submittedName>
        <fullName evidence="1 3">Uncharacterized protein</fullName>
    </submittedName>
</protein>
<evidence type="ECO:0000313" key="1">
    <source>
        <dbReference type="EMBL" id="VDO13580.1"/>
    </source>
</evidence>
<gene>
    <name evidence="1" type="ORF">BTMF_LOCUS2891</name>
</gene>
<reference evidence="3" key="1">
    <citation type="submission" date="2017-02" db="UniProtKB">
        <authorList>
            <consortium name="WormBaseParasite"/>
        </authorList>
    </citation>
    <scope>IDENTIFICATION</scope>
</reference>
<name>A0A0R3QB59_9BILA</name>
<reference evidence="1 2" key="2">
    <citation type="submission" date="2018-11" db="EMBL/GenBank/DDBJ databases">
        <authorList>
            <consortium name="Pathogen Informatics"/>
        </authorList>
    </citation>
    <scope>NUCLEOTIDE SEQUENCE [LARGE SCALE GENOMIC DNA]</scope>
</reference>
<proteinExistence type="predicted"/>
<keyword evidence="2" id="KW-1185">Reference proteome</keyword>
<organism evidence="3">
    <name type="scientific">Brugia timori</name>
    <dbReference type="NCBI Taxonomy" id="42155"/>
    <lineage>
        <taxon>Eukaryota</taxon>
        <taxon>Metazoa</taxon>
        <taxon>Ecdysozoa</taxon>
        <taxon>Nematoda</taxon>
        <taxon>Chromadorea</taxon>
        <taxon>Rhabditida</taxon>
        <taxon>Spirurina</taxon>
        <taxon>Spiruromorpha</taxon>
        <taxon>Filarioidea</taxon>
        <taxon>Onchocercidae</taxon>
        <taxon>Brugia</taxon>
    </lineage>
</organism>
<dbReference type="WBParaSite" id="BTMF_0000358101-mRNA-1">
    <property type="protein sequence ID" value="BTMF_0000358101-mRNA-1"/>
    <property type="gene ID" value="BTMF_0000358101"/>
</dbReference>